<keyword evidence="1" id="KW-0472">Membrane</keyword>
<feature type="transmembrane region" description="Helical" evidence="1">
    <location>
        <begin position="12"/>
        <end position="32"/>
    </location>
</feature>
<feature type="non-terminal residue" evidence="2">
    <location>
        <position position="1"/>
    </location>
</feature>
<keyword evidence="1" id="KW-0812">Transmembrane</keyword>
<proteinExistence type="predicted"/>
<dbReference type="Proteomes" id="UP000606786">
    <property type="component" value="Unassembled WGS sequence"/>
</dbReference>
<dbReference type="EMBL" id="CAJHJT010000012">
    <property type="protein sequence ID" value="CAD7000582.1"/>
    <property type="molecule type" value="Genomic_DNA"/>
</dbReference>
<keyword evidence="3" id="KW-1185">Reference proteome</keyword>
<keyword evidence="1" id="KW-1133">Transmembrane helix</keyword>
<reference evidence="2" key="1">
    <citation type="submission" date="2020-11" db="EMBL/GenBank/DDBJ databases">
        <authorList>
            <person name="Whitehead M."/>
        </authorList>
    </citation>
    <scope>NUCLEOTIDE SEQUENCE</scope>
    <source>
        <strain evidence="2">EGII</strain>
    </source>
</reference>
<name>A0A811UMZ7_CERCA</name>
<comment type="caution">
    <text evidence="2">The sequence shown here is derived from an EMBL/GenBank/DDBJ whole genome shotgun (WGS) entry which is preliminary data.</text>
</comment>
<evidence type="ECO:0000256" key="1">
    <source>
        <dbReference type="SAM" id="Phobius"/>
    </source>
</evidence>
<dbReference type="AlphaFoldDB" id="A0A811UMZ7"/>
<protein>
    <submittedName>
        <fullName evidence="2">(Mediterranean fruit fly) hypothetical protein</fullName>
    </submittedName>
</protein>
<organism evidence="2 3">
    <name type="scientific">Ceratitis capitata</name>
    <name type="common">Mediterranean fruit fly</name>
    <name type="synonym">Tephritis capitata</name>
    <dbReference type="NCBI Taxonomy" id="7213"/>
    <lineage>
        <taxon>Eukaryota</taxon>
        <taxon>Metazoa</taxon>
        <taxon>Ecdysozoa</taxon>
        <taxon>Arthropoda</taxon>
        <taxon>Hexapoda</taxon>
        <taxon>Insecta</taxon>
        <taxon>Pterygota</taxon>
        <taxon>Neoptera</taxon>
        <taxon>Endopterygota</taxon>
        <taxon>Diptera</taxon>
        <taxon>Brachycera</taxon>
        <taxon>Muscomorpha</taxon>
        <taxon>Tephritoidea</taxon>
        <taxon>Tephritidae</taxon>
        <taxon>Ceratitis</taxon>
        <taxon>Ceratitis</taxon>
    </lineage>
</organism>
<evidence type="ECO:0000313" key="3">
    <source>
        <dbReference type="Proteomes" id="UP000606786"/>
    </source>
</evidence>
<evidence type="ECO:0000313" key="2">
    <source>
        <dbReference type="EMBL" id="CAD7000582.1"/>
    </source>
</evidence>
<accession>A0A811UMZ7</accession>
<gene>
    <name evidence="2" type="ORF">CCAP1982_LOCUS9056</name>
</gene>
<sequence length="76" mass="8947">AYEPKELFKFISSAYCMYFLNHLHMLFVMLHLPEQLTYNLLSLLNHQILENEAMIPMEFVPAVAPTLSCRTQQIMQ</sequence>